<dbReference type="Proteomes" id="UP000260644">
    <property type="component" value="Unassembled WGS sequence"/>
</dbReference>
<sequence length="209" mass="24088">MRTSIKKFHRFSGIVIAGFLLLHLSNHLFALGGPELHIKVMEMLRPVYRFWPVEFLLLLCVAFQVVSGLTLVFTKRIFKQPLYVVIQVVSGLYLAFFLIFHVRAVLMGRYLWHTDTNFYFAAGVANRYPEKLFFIPYYSLSLICIFAHLACVHYIRRKEQLSKSTLVYSNENINAICKRETFIISAGGAVITLLIMLSLTGVLYPITFH</sequence>
<dbReference type="AlphaFoldDB" id="A0A3E1Y487"/>
<feature type="transmembrane region" description="Helical" evidence="1">
    <location>
        <begin position="81"/>
        <end position="102"/>
    </location>
</feature>
<evidence type="ECO:0000256" key="1">
    <source>
        <dbReference type="SAM" id="Phobius"/>
    </source>
</evidence>
<proteinExistence type="predicted"/>
<accession>A0A3E1Y487</accession>
<evidence type="ECO:0000313" key="2">
    <source>
        <dbReference type="EMBL" id="RFS19473.1"/>
    </source>
</evidence>
<dbReference type="SUPFAM" id="SSF81343">
    <property type="entry name" value="Fumarate reductase respiratory complex transmembrane subunits"/>
    <property type="match status" value="1"/>
</dbReference>
<gene>
    <name evidence="2" type="ORF">DVR12_22835</name>
</gene>
<dbReference type="RefSeq" id="WP_116978127.1">
    <property type="nucleotide sequence ID" value="NZ_QPMM01000013.1"/>
</dbReference>
<comment type="caution">
    <text evidence="2">The sequence shown here is derived from an EMBL/GenBank/DDBJ whole genome shotgun (WGS) entry which is preliminary data.</text>
</comment>
<evidence type="ECO:0000313" key="3">
    <source>
        <dbReference type="Proteomes" id="UP000260644"/>
    </source>
</evidence>
<keyword evidence="1" id="KW-1133">Transmembrane helix</keyword>
<reference evidence="2 3" key="1">
    <citation type="submission" date="2018-07" db="EMBL/GenBank/DDBJ databases">
        <title>Chitinophaga K2CV101002-2 sp. nov., isolated from a monsoon evergreen broad-leaved forest soil.</title>
        <authorList>
            <person name="Lv Y."/>
        </authorList>
    </citation>
    <scope>NUCLEOTIDE SEQUENCE [LARGE SCALE GENOMIC DNA]</scope>
    <source>
        <strain evidence="2 3">GDMCC 1.1288</strain>
    </source>
</reference>
<dbReference type="InterPro" id="IPR034804">
    <property type="entry name" value="SQR/QFR_C/D"/>
</dbReference>
<name>A0A3E1Y487_9BACT</name>
<organism evidence="2 3">
    <name type="scientific">Chitinophaga silvatica</name>
    <dbReference type="NCBI Taxonomy" id="2282649"/>
    <lineage>
        <taxon>Bacteria</taxon>
        <taxon>Pseudomonadati</taxon>
        <taxon>Bacteroidota</taxon>
        <taxon>Chitinophagia</taxon>
        <taxon>Chitinophagales</taxon>
        <taxon>Chitinophagaceae</taxon>
        <taxon>Chitinophaga</taxon>
    </lineage>
</organism>
<dbReference type="GO" id="GO:0016020">
    <property type="term" value="C:membrane"/>
    <property type="evidence" value="ECO:0007669"/>
    <property type="project" value="InterPro"/>
</dbReference>
<keyword evidence="3" id="KW-1185">Reference proteome</keyword>
<protein>
    <submittedName>
        <fullName evidence="2">Uncharacterized protein</fullName>
    </submittedName>
</protein>
<feature type="transmembrane region" description="Helical" evidence="1">
    <location>
        <begin position="182"/>
        <end position="206"/>
    </location>
</feature>
<dbReference type="Gene3D" id="1.20.1300.10">
    <property type="entry name" value="Fumarate reductase/succinate dehydrogenase, transmembrane subunit"/>
    <property type="match status" value="1"/>
</dbReference>
<dbReference type="EMBL" id="QPMM01000013">
    <property type="protein sequence ID" value="RFS19473.1"/>
    <property type="molecule type" value="Genomic_DNA"/>
</dbReference>
<keyword evidence="1" id="KW-0812">Transmembrane</keyword>
<dbReference type="OrthoDB" id="8114024at2"/>
<feature type="transmembrane region" description="Helical" evidence="1">
    <location>
        <begin position="135"/>
        <end position="155"/>
    </location>
</feature>
<keyword evidence="1" id="KW-0472">Membrane</keyword>
<feature type="transmembrane region" description="Helical" evidence="1">
    <location>
        <begin position="54"/>
        <end position="74"/>
    </location>
</feature>